<keyword evidence="7" id="KW-1185">Reference proteome</keyword>
<feature type="region of interest" description="Disordered" evidence="2">
    <location>
        <begin position="42"/>
        <end position="76"/>
    </location>
</feature>
<dbReference type="Gene3D" id="2.70.70.10">
    <property type="entry name" value="Glucose Permease (Domain IIA)"/>
    <property type="match status" value="1"/>
</dbReference>
<feature type="chain" id="PRO_5045651794" evidence="3">
    <location>
        <begin position="29"/>
        <end position="468"/>
    </location>
</feature>
<feature type="compositionally biased region" description="Basic and acidic residues" evidence="2">
    <location>
        <begin position="42"/>
        <end position="73"/>
    </location>
</feature>
<feature type="compositionally biased region" description="Low complexity" evidence="2">
    <location>
        <begin position="326"/>
        <end position="340"/>
    </location>
</feature>
<feature type="compositionally biased region" description="Low complexity" evidence="2">
    <location>
        <begin position="299"/>
        <end position="316"/>
    </location>
</feature>
<reference evidence="6 7" key="1">
    <citation type="submission" date="2024-09" db="EMBL/GenBank/DDBJ databases">
        <authorList>
            <person name="Sun Q."/>
            <person name="Mori K."/>
        </authorList>
    </citation>
    <scope>NUCLEOTIDE SEQUENCE [LARGE SCALE GENOMIC DNA]</scope>
    <source>
        <strain evidence="6 7">NCAIM B.02529</strain>
    </source>
</reference>
<evidence type="ECO:0000313" key="6">
    <source>
        <dbReference type="EMBL" id="MFC0525437.1"/>
    </source>
</evidence>
<evidence type="ECO:0000256" key="1">
    <source>
        <dbReference type="ARBA" id="ARBA00022729"/>
    </source>
</evidence>
<evidence type="ECO:0000256" key="3">
    <source>
        <dbReference type="SAM" id="SignalP"/>
    </source>
</evidence>
<dbReference type="InterPro" id="IPR011055">
    <property type="entry name" value="Dup_hybrid_motif"/>
</dbReference>
<name>A0ABV6LT02_9BACI</name>
<dbReference type="InterPro" id="IPR016047">
    <property type="entry name" value="M23ase_b-sheet_dom"/>
</dbReference>
<dbReference type="Gene3D" id="6.10.250.3150">
    <property type="match status" value="1"/>
</dbReference>
<organism evidence="6 7">
    <name type="scientific">Pontibacillus salicampi</name>
    <dbReference type="NCBI Taxonomy" id="1449801"/>
    <lineage>
        <taxon>Bacteria</taxon>
        <taxon>Bacillati</taxon>
        <taxon>Bacillota</taxon>
        <taxon>Bacilli</taxon>
        <taxon>Bacillales</taxon>
        <taxon>Bacillaceae</taxon>
        <taxon>Pontibacillus</taxon>
    </lineage>
</organism>
<keyword evidence="6" id="KW-0378">Hydrolase</keyword>
<dbReference type="Pfam" id="PF24568">
    <property type="entry name" value="CC_PcsB"/>
    <property type="match status" value="1"/>
</dbReference>
<keyword evidence="1 3" id="KW-0732">Signal</keyword>
<dbReference type="PANTHER" id="PTHR21666">
    <property type="entry name" value="PEPTIDASE-RELATED"/>
    <property type="match status" value="1"/>
</dbReference>
<feature type="domain" description="M23ase beta-sheet core" evidence="4">
    <location>
        <begin position="358"/>
        <end position="462"/>
    </location>
</feature>
<evidence type="ECO:0000259" key="5">
    <source>
        <dbReference type="Pfam" id="PF24568"/>
    </source>
</evidence>
<evidence type="ECO:0000256" key="2">
    <source>
        <dbReference type="SAM" id="MobiDB-lite"/>
    </source>
</evidence>
<dbReference type="Proteomes" id="UP001589836">
    <property type="component" value="Unassembled WGS sequence"/>
</dbReference>
<dbReference type="InterPro" id="IPR057309">
    <property type="entry name" value="PcsB_CC"/>
</dbReference>
<feature type="region of interest" description="Disordered" evidence="2">
    <location>
        <begin position="196"/>
        <end position="218"/>
    </location>
</feature>
<dbReference type="InterPro" id="IPR050570">
    <property type="entry name" value="Cell_wall_metabolism_enzyme"/>
</dbReference>
<gene>
    <name evidence="6" type="ORF">ACFFGV_17775</name>
</gene>
<dbReference type="CDD" id="cd12797">
    <property type="entry name" value="M23_peptidase"/>
    <property type="match status" value="1"/>
</dbReference>
<accession>A0ABV6LT02</accession>
<dbReference type="GO" id="GO:0016787">
    <property type="term" value="F:hydrolase activity"/>
    <property type="evidence" value="ECO:0007669"/>
    <property type="project" value="UniProtKB-KW"/>
</dbReference>
<feature type="region of interest" description="Disordered" evidence="2">
    <location>
        <begin position="274"/>
        <end position="340"/>
    </location>
</feature>
<comment type="caution">
    <text evidence="6">The sequence shown here is derived from an EMBL/GenBank/DDBJ whole genome shotgun (WGS) entry which is preliminary data.</text>
</comment>
<feature type="domain" description="Peptidoglycan hydrolase PcsB coiled-coil" evidence="5">
    <location>
        <begin position="122"/>
        <end position="196"/>
    </location>
</feature>
<proteinExistence type="predicted"/>
<dbReference type="Pfam" id="PF01551">
    <property type="entry name" value="Peptidase_M23"/>
    <property type="match status" value="1"/>
</dbReference>
<feature type="compositionally biased region" description="Basic and acidic residues" evidence="2">
    <location>
        <begin position="275"/>
        <end position="298"/>
    </location>
</feature>
<dbReference type="PANTHER" id="PTHR21666:SF270">
    <property type="entry name" value="MUREIN HYDROLASE ACTIVATOR ENVC"/>
    <property type="match status" value="1"/>
</dbReference>
<protein>
    <submittedName>
        <fullName evidence="6">Murein hydrolase activator EnvC family protein</fullName>
    </submittedName>
</protein>
<dbReference type="RefSeq" id="WP_377350703.1">
    <property type="nucleotide sequence ID" value="NZ_JBHLTP010000013.1"/>
</dbReference>
<evidence type="ECO:0000259" key="4">
    <source>
        <dbReference type="Pfam" id="PF01551"/>
    </source>
</evidence>
<dbReference type="SUPFAM" id="SSF51261">
    <property type="entry name" value="Duplicated hybrid motif"/>
    <property type="match status" value="1"/>
</dbReference>
<sequence length="468" mass="51813">MRKVIGTLSSISFALVLTFSSTVQTSHAESLNDIEKEIESLKEKQESVKNQESELESSKSEAEDKLEENKEEQAEVDAQIQELDQQVNDTNSQIREKNNQITTKEEEIKKTEEEIKQLEKDIADLKERIAKREALLKDRLKNLQKNGGDVSYLEVLMGAKSFGDFLDRANAVTKIMDQDKNIMETHIAEKKELETKKQEVEEKKKNLESQKKELESKKAELEALKRKLDEQRELKNELMADLESKEHELHDKKLNIEEEQQLLQSQQQAIQNEIQRAEQDKQNKKEQLAAQRRAEEKQQQSSNSGGSATTSSSNGSSSGGSGSSGGTSSPSQSTSSSGFVSPVSGVVTSSYGMRSGGFHNGIDVGKTTASASIHAAASGTVIRSYYSSSYGNVVFISHSMNGQIYTTVYAHLQNREVSSGQQVSAGQRLGYMGSTGRSTGPHLHFELHKGPWNASKSNAVNPAAYINF</sequence>
<evidence type="ECO:0000313" key="7">
    <source>
        <dbReference type="Proteomes" id="UP001589836"/>
    </source>
</evidence>
<feature type="signal peptide" evidence="3">
    <location>
        <begin position="1"/>
        <end position="28"/>
    </location>
</feature>
<dbReference type="EMBL" id="JBHLTP010000013">
    <property type="protein sequence ID" value="MFC0525437.1"/>
    <property type="molecule type" value="Genomic_DNA"/>
</dbReference>